<dbReference type="Proteomes" id="UP000887561">
    <property type="component" value="Unplaced"/>
</dbReference>
<proteinExistence type="predicted"/>
<feature type="chain" id="PRO_5037380483" evidence="1">
    <location>
        <begin position="21"/>
        <end position="225"/>
    </location>
</feature>
<dbReference type="AlphaFoldDB" id="A0A915N758"/>
<accession>A0A915N758</accession>
<keyword evidence="1" id="KW-0732">Signal</keyword>
<evidence type="ECO:0000313" key="2">
    <source>
        <dbReference type="Proteomes" id="UP000887561"/>
    </source>
</evidence>
<evidence type="ECO:0000256" key="1">
    <source>
        <dbReference type="SAM" id="SignalP"/>
    </source>
</evidence>
<protein>
    <submittedName>
        <fullName evidence="3">Uncharacterized protein</fullName>
    </submittedName>
</protein>
<keyword evidence="2" id="KW-1185">Reference proteome</keyword>
<evidence type="ECO:0000313" key="3">
    <source>
        <dbReference type="WBParaSite" id="scaffold7767_cov152.g12370"/>
    </source>
</evidence>
<organism evidence="2 3">
    <name type="scientific">Meloidogyne javanica</name>
    <name type="common">Root-knot nematode worm</name>
    <dbReference type="NCBI Taxonomy" id="6303"/>
    <lineage>
        <taxon>Eukaryota</taxon>
        <taxon>Metazoa</taxon>
        <taxon>Ecdysozoa</taxon>
        <taxon>Nematoda</taxon>
        <taxon>Chromadorea</taxon>
        <taxon>Rhabditida</taxon>
        <taxon>Tylenchina</taxon>
        <taxon>Tylenchomorpha</taxon>
        <taxon>Tylenchoidea</taxon>
        <taxon>Meloidogynidae</taxon>
        <taxon>Meloidogyninae</taxon>
        <taxon>Meloidogyne</taxon>
        <taxon>Meloidogyne incognita group</taxon>
    </lineage>
</organism>
<sequence>MGLLLINILTLFLLINVKFGDPIECYSEINLNYPNAQNIELTKCNNKEFPNNETGAKCAKNDCGEYGFYKGCGACSFYIDAQKESGIDEDCTCHECDTDLCNSGFGSLANLKIIFLFCLVVVIIKDSTKCIAELDFHQRNGTHSIIKSTTCNTEDLANGTLGNKCFKNDCGEHGFMRHCGPCIIVNMVSKEKGYADECTCYQCETDLSFKVKCRTVTVIIKRLQW</sequence>
<dbReference type="WBParaSite" id="scaffold7767_cov152.g12370">
    <property type="protein sequence ID" value="scaffold7767_cov152.g12370"/>
    <property type="gene ID" value="scaffold7767_cov152.g12370"/>
</dbReference>
<name>A0A915N758_MELJA</name>
<feature type="signal peptide" evidence="1">
    <location>
        <begin position="1"/>
        <end position="20"/>
    </location>
</feature>
<reference evidence="3" key="1">
    <citation type="submission" date="2022-11" db="UniProtKB">
        <authorList>
            <consortium name="WormBaseParasite"/>
        </authorList>
    </citation>
    <scope>IDENTIFICATION</scope>
</reference>